<dbReference type="SMART" id="SM00856">
    <property type="entry name" value="PMEI"/>
    <property type="match status" value="1"/>
</dbReference>
<evidence type="ECO:0000256" key="1">
    <source>
        <dbReference type="ARBA" id="ARBA00006027"/>
    </source>
</evidence>
<evidence type="ECO:0000256" key="2">
    <source>
        <dbReference type="ARBA" id="ARBA00007786"/>
    </source>
</evidence>
<dbReference type="SUPFAM" id="SSF101148">
    <property type="entry name" value="Plant invertase/pectin methylesterase inhibitor"/>
    <property type="match status" value="1"/>
</dbReference>
<dbReference type="GO" id="GO:0030599">
    <property type="term" value="F:pectinesterase activity"/>
    <property type="evidence" value="ECO:0007669"/>
    <property type="project" value="UniProtKB-EC"/>
</dbReference>
<evidence type="ECO:0000313" key="9">
    <source>
        <dbReference type="EMBL" id="PIA63837.1"/>
    </source>
</evidence>
<feature type="chain" id="PRO_5013875500" description="pectinesterase" evidence="7">
    <location>
        <begin position="30"/>
        <end position="215"/>
    </location>
</feature>
<dbReference type="GO" id="GO:0004857">
    <property type="term" value="F:enzyme inhibitor activity"/>
    <property type="evidence" value="ECO:0007669"/>
    <property type="project" value="InterPro"/>
</dbReference>
<keyword evidence="5" id="KW-1015">Disulfide bond</keyword>
<dbReference type="FunCoup" id="A0A2G5F7F8">
    <property type="interactions" value="407"/>
</dbReference>
<dbReference type="AlphaFoldDB" id="A0A2G5F7F8"/>
<evidence type="ECO:0000256" key="7">
    <source>
        <dbReference type="SAM" id="SignalP"/>
    </source>
</evidence>
<feature type="domain" description="Pectinesterase inhibitor" evidence="8">
    <location>
        <begin position="39"/>
        <end position="200"/>
    </location>
</feature>
<dbReference type="EC" id="3.1.1.11" evidence="3"/>
<dbReference type="InterPro" id="IPR051955">
    <property type="entry name" value="PME_Inhibitor"/>
</dbReference>
<accession>A0A2G5F7F8</accession>
<dbReference type="NCBIfam" id="TIGR01614">
    <property type="entry name" value="PME_inhib"/>
    <property type="match status" value="1"/>
</dbReference>
<sequence>MNFFQQSSLFSFSLLSVAILMFLLPTISATHHSSNPKSNATDFIRTSCNVTLYPDICYNSLSRYANAVKYNSGRLARIAMSVSLAQARDMLTHVSSLSRQTNSGGAAAEPKTIAALHDCYETFDDAVDQMQRSIKEMSHLGTGEKLSFHMSNVQTWMSAALTNEETCTDGFDEVLDGPMKLDVCSRATKVKKFTSNGLALVNSFVAQQIGVSRSP</sequence>
<dbReference type="PANTHER" id="PTHR31080">
    <property type="entry name" value="PECTINESTERASE INHIBITOR-LIKE"/>
    <property type="match status" value="1"/>
</dbReference>
<evidence type="ECO:0000259" key="8">
    <source>
        <dbReference type="SMART" id="SM00856"/>
    </source>
</evidence>
<evidence type="ECO:0000256" key="5">
    <source>
        <dbReference type="ARBA" id="ARBA00023157"/>
    </source>
</evidence>
<dbReference type="Gene3D" id="1.20.140.40">
    <property type="entry name" value="Invertase/pectin methylesterase inhibitor family protein"/>
    <property type="match status" value="1"/>
</dbReference>
<dbReference type="OrthoDB" id="1430376at2759"/>
<organism evidence="9 10">
    <name type="scientific">Aquilegia coerulea</name>
    <name type="common">Rocky mountain columbine</name>
    <dbReference type="NCBI Taxonomy" id="218851"/>
    <lineage>
        <taxon>Eukaryota</taxon>
        <taxon>Viridiplantae</taxon>
        <taxon>Streptophyta</taxon>
        <taxon>Embryophyta</taxon>
        <taxon>Tracheophyta</taxon>
        <taxon>Spermatophyta</taxon>
        <taxon>Magnoliopsida</taxon>
        <taxon>Ranunculales</taxon>
        <taxon>Ranunculaceae</taxon>
        <taxon>Thalictroideae</taxon>
        <taxon>Aquilegia</taxon>
    </lineage>
</organism>
<dbReference type="InterPro" id="IPR035513">
    <property type="entry name" value="Invertase/methylesterase_inhib"/>
</dbReference>
<keyword evidence="10" id="KW-1185">Reference proteome</keyword>
<dbReference type="CDD" id="cd15798">
    <property type="entry name" value="PMEI-like_3"/>
    <property type="match status" value="1"/>
</dbReference>
<dbReference type="PANTHER" id="PTHR31080:SF64">
    <property type="entry name" value="PLANT INVERTASE_PECTIN METHYLESTERASE INHIBITOR SUPERFAMILY PROTEIN"/>
    <property type="match status" value="1"/>
</dbReference>
<keyword evidence="4 7" id="KW-0732">Signal</keyword>
<keyword evidence="6" id="KW-0325">Glycoprotein</keyword>
<comment type="similarity">
    <text evidence="2">In the C-terminal section; belongs to the pectinesterase family.</text>
</comment>
<evidence type="ECO:0000256" key="4">
    <source>
        <dbReference type="ARBA" id="ARBA00022729"/>
    </source>
</evidence>
<gene>
    <name evidence="9" type="ORF">AQUCO_00201280v1</name>
</gene>
<evidence type="ECO:0000256" key="6">
    <source>
        <dbReference type="ARBA" id="ARBA00023180"/>
    </source>
</evidence>
<evidence type="ECO:0000256" key="3">
    <source>
        <dbReference type="ARBA" id="ARBA00013229"/>
    </source>
</evidence>
<name>A0A2G5F7F8_AQUCA</name>
<evidence type="ECO:0000313" key="10">
    <source>
        <dbReference type="Proteomes" id="UP000230069"/>
    </source>
</evidence>
<dbReference type="Proteomes" id="UP000230069">
    <property type="component" value="Unassembled WGS sequence"/>
</dbReference>
<protein>
    <recommendedName>
        <fullName evidence="3">pectinesterase</fullName>
        <ecNumber evidence="3">3.1.1.11</ecNumber>
    </recommendedName>
</protein>
<comment type="similarity">
    <text evidence="1">In the N-terminal section; belongs to the PMEI family.</text>
</comment>
<dbReference type="STRING" id="218851.A0A2G5F7F8"/>
<dbReference type="InParanoid" id="A0A2G5F7F8"/>
<dbReference type="EMBL" id="KZ305019">
    <property type="protein sequence ID" value="PIA63837.1"/>
    <property type="molecule type" value="Genomic_DNA"/>
</dbReference>
<reference evidence="9 10" key="1">
    <citation type="submission" date="2017-09" db="EMBL/GenBank/DDBJ databases">
        <title>WGS assembly of Aquilegia coerulea Goldsmith.</title>
        <authorList>
            <person name="Hodges S."/>
            <person name="Kramer E."/>
            <person name="Nordborg M."/>
            <person name="Tomkins J."/>
            <person name="Borevitz J."/>
            <person name="Derieg N."/>
            <person name="Yan J."/>
            <person name="Mihaltcheva S."/>
            <person name="Hayes R.D."/>
            <person name="Rokhsar D."/>
        </authorList>
    </citation>
    <scope>NUCLEOTIDE SEQUENCE [LARGE SCALE GENOMIC DNA]</scope>
    <source>
        <strain evidence="10">cv. Goldsmith</strain>
    </source>
</reference>
<dbReference type="Pfam" id="PF04043">
    <property type="entry name" value="PMEI"/>
    <property type="match status" value="1"/>
</dbReference>
<proteinExistence type="inferred from homology"/>
<feature type="signal peptide" evidence="7">
    <location>
        <begin position="1"/>
        <end position="29"/>
    </location>
</feature>
<dbReference type="InterPro" id="IPR006501">
    <property type="entry name" value="Pectinesterase_inhib_dom"/>
</dbReference>
<dbReference type="FunFam" id="1.20.140.40:FF:000010">
    <property type="entry name" value="Pectinesterase"/>
    <property type="match status" value="1"/>
</dbReference>